<name>A0A0F3KLE5_9GAMM</name>
<dbReference type="InterPro" id="IPR013656">
    <property type="entry name" value="PAS_4"/>
</dbReference>
<comment type="caution">
    <text evidence="8">The sequence shown here is derived from an EMBL/GenBank/DDBJ whole genome shotgun (WGS) entry which is preliminary data.</text>
</comment>
<evidence type="ECO:0000256" key="2">
    <source>
        <dbReference type="ARBA" id="ARBA00023224"/>
    </source>
</evidence>
<dbReference type="InterPro" id="IPR004090">
    <property type="entry name" value="Chemotax_Me-accpt_rcpt"/>
</dbReference>
<dbReference type="PANTHER" id="PTHR43531:SF14">
    <property type="entry name" value="METHYL-ACCEPTING CHEMOTAXIS PROTEIN I-RELATED"/>
    <property type="match status" value="1"/>
</dbReference>
<dbReference type="GO" id="GO:0004888">
    <property type="term" value="F:transmembrane signaling receptor activity"/>
    <property type="evidence" value="ECO:0007669"/>
    <property type="project" value="InterPro"/>
</dbReference>
<dbReference type="PROSITE" id="PS50113">
    <property type="entry name" value="PAC"/>
    <property type="match status" value="2"/>
</dbReference>
<dbReference type="GO" id="GO:0007165">
    <property type="term" value="P:signal transduction"/>
    <property type="evidence" value="ECO:0007669"/>
    <property type="project" value="UniProtKB-KW"/>
</dbReference>
<dbReference type="SMART" id="SM00091">
    <property type="entry name" value="PAS"/>
    <property type="match status" value="2"/>
</dbReference>
<dbReference type="InterPro" id="IPR000700">
    <property type="entry name" value="PAS-assoc_C"/>
</dbReference>
<dbReference type="GO" id="GO:0005886">
    <property type="term" value="C:plasma membrane"/>
    <property type="evidence" value="ECO:0007669"/>
    <property type="project" value="TreeGrafter"/>
</dbReference>
<dbReference type="NCBIfam" id="TIGR00229">
    <property type="entry name" value="sensory_box"/>
    <property type="match status" value="2"/>
</dbReference>
<evidence type="ECO:0000313" key="8">
    <source>
        <dbReference type="EMBL" id="KJV32038.1"/>
    </source>
</evidence>
<dbReference type="Gene3D" id="1.10.287.950">
    <property type="entry name" value="Methyl-accepting chemotaxis protein"/>
    <property type="match status" value="1"/>
</dbReference>
<dbReference type="InterPro" id="IPR051310">
    <property type="entry name" value="MCP_chemotaxis"/>
</dbReference>
<gene>
    <name evidence="8" type="ORF">VI08_12700</name>
</gene>
<evidence type="ECO:0000259" key="6">
    <source>
        <dbReference type="PROSITE" id="PS50112"/>
    </source>
</evidence>
<comment type="similarity">
    <text evidence="3">Belongs to the methyl-accepting chemotaxis (MCP) protein family.</text>
</comment>
<dbReference type="InterPro" id="IPR001610">
    <property type="entry name" value="PAC"/>
</dbReference>
<dbReference type="InterPro" id="IPR035965">
    <property type="entry name" value="PAS-like_dom_sf"/>
</dbReference>
<dbReference type="Pfam" id="PF00015">
    <property type="entry name" value="MCPsignal"/>
    <property type="match status" value="1"/>
</dbReference>
<dbReference type="PATRIC" id="fig|345309.4.peg.1886"/>
<dbReference type="OrthoDB" id="9765776at2"/>
<keyword evidence="2 4" id="KW-0807">Transducer</keyword>
<evidence type="ECO:0000256" key="4">
    <source>
        <dbReference type="PROSITE-ProRule" id="PRU00284"/>
    </source>
</evidence>
<dbReference type="InterPro" id="IPR013655">
    <property type="entry name" value="PAS_fold_3"/>
</dbReference>
<dbReference type="SUPFAM" id="SSF55785">
    <property type="entry name" value="PYP-like sensor domain (PAS domain)"/>
    <property type="match status" value="2"/>
</dbReference>
<dbReference type="RefSeq" id="WP_045829971.1">
    <property type="nucleotide sequence ID" value="NZ_JZRB01000026.1"/>
</dbReference>
<dbReference type="SUPFAM" id="SSF58104">
    <property type="entry name" value="Methyl-accepting chemotaxis protein (MCP) signaling domain"/>
    <property type="match status" value="1"/>
</dbReference>
<organism evidence="8 9">
    <name type="scientific">Luteibacter yeojuensis</name>
    <dbReference type="NCBI Taxonomy" id="345309"/>
    <lineage>
        <taxon>Bacteria</taxon>
        <taxon>Pseudomonadati</taxon>
        <taxon>Pseudomonadota</taxon>
        <taxon>Gammaproteobacteria</taxon>
        <taxon>Lysobacterales</taxon>
        <taxon>Rhodanobacteraceae</taxon>
        <taxon>Luteibacter</taxon>
    </lineage>
</organism>
<feature type="domain" description="PAC" evidence="7">
    <location>
        <begin position="203"/>
        <end position="258"/>
    </location>
</feature>
<dbReference type="Proteomes" id="UP000033651">
    <property type="component" value="Unassembled WGS sequence"/>
</dbReference>
<dbReference type="GO" id="GO:0006935">
    <property type="term" value="P:chemotaxis"/>
    <property type="evidence" value="ECO:0007669"/>
    <property type="project" value="InterPro"/>
</dbReference>
<dbReference type="CDD" id="cd00130">
    <property type="entry name" value="PAS"/>
    <property type="match status" value="2"/>
</dbReference>
<feature type="domain" description="Methyl-accepting transducer" evidence="5">
    <location>
        <begin position="249"/>
        <end position="438"/>
    </location>
</feature>
<evidence type="ECO:0000256" key="3">
    <source>
        <dbReference type="ARBA" id="ARBA00029447"/>
    </source>
</evidence>
<dbReference type="SMART" id="SM00283">
    <property type="entry name" value="MA"/>
    <property type="match status" value="1"/>
</dbReference>
<evidence type="ECO:0000259" key="7">
    <source>
        <dbReference type="PROSITE" id="PS50113"/>
    </source>
</evidence>
<keyword evidence="9" id="KW-1185">Reference proteome</keyword>
<feature type="domain" description="PAC" evidence="7">
    <location>
        <begin position="81"/>
        <end position="136"/>
    </location>
</feature>
<evidence type="ECO:0000256" key="1">
    <source>
        <dbReference type="ARBA" id="ARBA00022481"/>
    </source>
</evidence>
<proteinExistence type="inferred from homology"/>
<evidence type="ECO:0008006" key="10">
    <source>
        <dbReference type="Google" id="ProtNLM"/>
    </source>
</evidence>
<dbReference type="PROSITE" id="PS50111">
    <property type="entry name" value="CHEMOTAXIS_TRANSDUC_2"/>
    <property type="match status" value="1"/>
</dbReference>
<dbReference type="PROSITE" id="PS50112">
    <property type="entry name" value="PAS"/>
    <property type="match status" value="1"/>
</dbReference>
<dbReference type="PANTHER" id="PTHR43531">
    <property type="entry name" value="PROTEIN ICFG"/>
    <property type="match status" value="1"/>
</dbReference>
<sequence>MIGRWIRRQQAMRGKLAALDKVQAIIEFKPDGTVVHANALFLQTMGYRLDEVVGKHHRQFVDPAEAGSTAYAEFWERLRQGNADTGLYRRLHKHGGEVWLQSSYNPITDAFGRVTGVVKYATDVTERRRAEADMDGRLRAIDRAQATIEFALDGTILDANANFLAAMGYTLAEIQGRHHRMFVDPAEAAGDAYAQFWGRLREGHHESALYRRFGRGGRIVWIQATYNPILDEHGAPVRVIKYATDITAQTMAAQTLQREVVSLSHAVIDNAEKAGRAEALAGGARTAAQRGGGVVADVVRTMGEIQDSTRSVEEILGMIDAIAFQTNMLSLNAAIEAARAGESGKGFAVVADEVRQLALRSAHASKQIHALIGDARGRVDEGAQLVGTAGAVMQEILGAVADVTQVTGAIGESAQVQSNGIERVNAAVTQLESVYGRL</sequence>
<dbReference type="PRINTS" id="PR00260">
    <property type="entry name" value="CHEMTRNSDUCR"/>
</dbReference>
<evidence type="ECO:0000313" key="9">
    <source>
        <dbReference type="Proteomes" id="UP000033651"/>
    </source>
</evidence>
<dbReference type="Pfam" id="PF08447">
    <property type="entry name" value="PAS_3"/>
    <property type="match status" value="1"/>
</dbReference>
<reference evidence="8 9" key="1">
    <citation type="submission" date="2015-03" db="EMBL/GenBank/DDBJ databases">
        <title>Draft genome sequence of Luteibacter yeojuensis strain SU11.</title>
        <authorList>
            <person name="Sulaiman J."/>
            <person name="Priya K."/>
            <person name="Chan K.-G."/>
        </authorList>
    </citation>
    <scope>NUCLEOTIDE SEQUENCE [LARGE SCALE GENOMIC DNA]</scope>
    <source>
        <strain evidence="8 9">SU11</strain>
    </source>
</reference>
<dbReference type="AlphaFoldDB" id="A0A0F3KLE5"/>
<dbReference type="Pfam" id="PF08448">
    <property type="entry name" value="PAS_4"/>
    <property type="match status" value="1"/>
</dbReference>
<keyword evidence="1" id="KW-0488">Methylation</keyword>
<accession>A0A0F3KLE5</accession>
<dbReference type="InterPro" id="IPR000014">
    <property type="entry name" value="PAS"/>
</dbReference>
<dbReference type="EMBL" id="JZRB01000026">
    <property type="protein sequence ID" value="KJV32038.1"/>
    <property type="molecule type" value="Genomic_DNA"/>
</dbReference>
<evidence type="ECO:0000259" key="5">
    <source>
        <dbReference type="PROSITE" id="PS50111"/>
    </source>
</evidence>
<dbReference type="Gene3D" id="3.30.450.20">
    <property type="entry name" value="PAS domain"/>
    <property type="match status" value="2"/>
</dbReference>
<protein>
    <recommendedName>
        <fullName evidence="10">Methyl-accepting chemotaxis sensory transducer with Pas/Pac sensor</fullName>
    </recommendedName>
</protein>
<dbReference type="InterPro" id="IPR004089">
    <property type="entry name" value="MCPsignal_dom"/>
</dbReference>
<dbReference type="SMART" id="SM00086">
    <property type="entry name" value="PAC"/>
    <property type="match status" value="2"/>
</dbReference>
<feature type="domain" description="PAS" evidence="6">
    <location>
        <begin position="25"/>
        <end position="63"/>
    </location>
</feature>